<name>A0A4V6NL96_SHIGR</name>
<evidence type="ECO:0000313" key="2">
    <source>
        <dbReference type="Proteomes" id="UP000295351"/>
    </source>
</evidence>
<comment type="caution">
    <text evidence="1">The sequence shown here is derived from an EMBL/GenBank/DDBJ whole genome shotgun (WGS) entry which is preliminary data.</text>
</comment>
<dbReference type="AlphaFoldDB" id="A0A4V6NL96"/>
<dbReference type="Proteomes" id="UP000295351">
    <property type="component" value="Unassembled WGS sequence"/>
</dbReference>
<accession>A0A4V6NL96</accession>
<reference evidence="1 2" key="1">
    <citation type="submission" date="2019-03" db="EMBL/GenBank/DDBJ databases">
        <title>Genomic Encyclopedia of Type Strains, Phase IV (KMG-IV): sequencing the most valuable type-strain genomes for metagenomic binning, comparative biology and taxonomic classification.</title>
        <authorList>
            <person name="Goeker M."/>
        </authorList>
    </citation>
    <scope>NUCLEOTIDE SEQUENCE [LARGE SCALE GENOMIC DNA]</scope>
    <source>
        <strain evidence="1 2">DSM 18401</strain>
    </source>
</reference>
<proteinExistence type="predicted"/>
<protein>
    <submittedName>
        <fullName evidence="1">Uncharacterized protein</fullName>
    </submittedName>
</protein>
<dbReference type="EMBL" id="SLVX01000009">
    <property type="protein sequence ID" value="TCN43810.1"/>
    <property type="molecule type" value="Genomic_DNA"/>
</dbReference>
<organism evidence="1 2">
    <name type="scientific">Shinella granuli</name>
    <dbReference type="NCBI Taxonomy" id="323621"/>
    <lineage>
        <taxon>Bacteria</taxon>
        <taxon>Pseudomonadati</taxon>
        <taxon>Pseudomonadota</taxon>
        <taxon>Alphaproteobacteria</taxon>
        <taxon>Hyphomicrobiales</taxon>
        <taxon>Rhizobiaceae</taxon>
        <taxon>Shinella</taxon>
    </lineage>
</organism>
<keyword evidence="2" id="KW-1185">Reference proteome</keyword>
<gene>
    <name evidence="1" type="ORF">EV665_109195</name>
</gene>
<evidence type="ECO:0000313" key="1">
    <source>
        <dbReference type="EMBL" id="TCN43810.1"/>
    </source>
</evidence>
<sequence length="60" mass="7119">MQHLDKKLSTPASRVFDVLAYCRSQRIKESETRKLVRLVGRFASRLEIQMNLTNRPARFR</sequence>